<dbReference type="InterPro" id="IPR032696">
    <property type="entry name" value="SQ_cyclase_C"/>
</dbReference>
<dbReference type="GO" id="GO:0016104">
    <property type="term" value="P:triterpenoid biosynthetic process"/>
    <property type="evidence" value="ECO:0007669"/>
    <property type="project" value="InterPro"/>
</dbReference>
<evidence type="ECO:0000259" key="5">
    <source>
        <dbReference type="Pfam" id="PF13243"/>
    </source>
</evidence>
<sequence>METRYRLTEAEAGLAHADTAAETPPGVRLDRVIDHAEAGLLADQHSDGHWCYELEADCTIPAEYIMMNHFMDELEPELERKLGNYIRSRQSAEHDGWPLFHGGDFDLSCSVKAYFALKLIGDSPDAPHMQRAREAILAHGGAARCNVFTRIALALFEQIPWRGTPFVPVEQMLLPRWFPFHISKVSYWSRTVMIPLSILCSYKPRAANPRRVDIRELFTIPPEEEKHYFRPDTLLGQVFRIWDIVARTFEPLIPRFIRQHATRKSEAWFIERLNGVDGLGAIFPAMVNAYEALALLGYPADHPYRVEQREAIRRLLIIDDEADYAYCQPCVSPVWDTAWAAFALTESGCTNSDAIRQSLDWLAERQLSDEPGDWQDNHPDLAGGGWAFQYRNDHYPDLDDTPAVAWAMHYFDADRYRENIERAGDWICGMQSRNGGYGAFDSDNTCHYLNYIPFADHGALLDPPTSDVTGRCVIQLSLLDKPEYRPARRRAIEFLKNEQEANGSWFGRWGTNYIYGTWSVLTALEVAGEDMQQNYIRRAVDWLKSIQHDDGGWGEGNDTYHDPDGIGAPHPSTPYQTGWALLALMAAGEAGSDSVRRGIEYLVQHQQNDGLWSDDSFTAPGFPRVFYLKYHGYAKIFPFWALARYRTLLGRDETATFPESELPLPQSAV</sequence>
<dbReference type="SFLD" id="SFLDG01016">
    <property type="entry name" value="Prenyltransferase_Like_2"/>
    <property type="match status" value="1"/>
</dbReference>
<name>A0AAE3HIF0_9GAMM</name>
<dbReference type="Pfam" id="PF13243">
    <property type="entry name" value="SQHop_cyclase_C"/>
    <property type="match status" value="1"/>
</dbReference>
<proteinExistence type="inferred from homology"/>
<dbReference type="AlphaFoldDB" id="A0AAE3HIF0"/>
<evidence type="ECO:0000313" key="8">
    <source>
        <dbReference type="Proteomes" id="UP001204445"/>
    </source>
</evidence>
<dbReference type="Gene3D" id="1.50.10.20">
    <property type="match status" value="2"/>
</dbReference>
<dbReference type="GO" id="GO:0005811">
    <property type="term" value="C:lipid droplet"/>
    <property type="evidence" value="ECO:0007669"/>
    <property type="project" value="InterPro"/>
</dbReference>
<dbReference type="GO" id="GO:0051007">
    <property type="term" value="F:squalene-hopene cyclase activity"/>
    <property type="evidence" value="ECO:0007669"/>
    <property type="project" value="UniProtKB-EC"/>
</dbReference>
<evidence type="ECO:0000256" key="4">
    <source>
        <dbReference type="ARBA" id="ARBA00023235"/>
    </source>
</evidence>
<evidence type="ECO:0000256" key="3">
    <source>
        <dbReference type="ARBA" id="ARBA00022737"/>
    </source>
</evidence>
<keyword evidence="7" id="KW-0456">Lyase</keyword>
<dbReference type="EMBL" id="JANUCT010000005">
    <property type="protein sequence ID" value="MCS3902931.1"/>
    <property type="molecule type" value="Genomic_DNA"/>
</dbReference>
<evidence type="ECO:0000256" key="1">
    <source>
        <dbReference type="ARBA" id="ARBA00004999"/>
    </source>
</evidence>
<accession>A0AAE3HIF0</accession>
<dbReference type="SUPFAM" id="SSF48239">
    <property type="entry name" value="Terpenoid cyclases/Protein prenyltransferases"/>
    <property type="match status" value="2"/>
</dbReference>
<feature type="domain" description="Squalene cyclase C-terminal" evidence="5">
    <location>
        <begin position="331"/>
        <end position="646"/>
    </location>
</feature>
<comment type="similarity">
    <text evidence="2">Belongs to the terpene cyclase/mutase family.</text>
</comment>
<evidence type="ECO:0000256" key="2">
    <source>
        <dbReference type="ARBA" id="ARBA00009755"/>
    </source>
</evidence>
<dbReference type="EC" id="5.4.99.17" evidence="7"/>
<dbReference type="NCBIfam" id="TIGR01787">
    <property type="entry name" value="squalene_cyclas"/>
    <property type="match status" value="1"/>
</dbReference>
<comment type="pathway">
    <text evidence="1">Secondary metabolite biosynthesis; hopanoid biosynthesis.</text>
</comment>
<organism evidence="7 8">
    <name type="scientific">Methylohalomonas lacus</name>
    <dbReference type="NCBI Taxonomy" id="398773"/>
    <lineage>
        <taxon>Bacteria</taxon>
        <taxon>Pseudomonadati</taxon>
        <taxon>Pseudomonadota</taxon>
        <taxon>Gammaproteobacteria</taxon>
        <taxon>Methylohalomonadales</taxon>
        <taxon>Methylohalomonadaceae</taxon>
        <taxon>Methylohalomonas</taxon>
    </lineage>
</organism>
<dbReference type="Proteomes" id="UP001204445">
    <property type="component" value="Unassembled WGS sequence"/>
</dbReference>
<protein>
    <submittedName>
        <fullName evidence="7">Squalene-hopene/tetraprenyl-beta-curcumene cyclase</fullName>
        <ecNumber evidence="7">4.2.1.129</ecNumber>
        <ecNumber evidence="7">5.4.99.17</ecNumber>
    </submittedName>
</protein>
<dbReference type="PANTHER" id="PTHR11764:SF20">
    <property type="entry name" value="LANOSTEROL SYNTHASE"/>
    <property type="match status" value="1"/>
</dbReference>
<dbReference type="RefSeq" id="WP_407660037.1">
    <property type="nucleotide sequence ID" value="NZ_JANUCT010000005.1"/>
</dbReference>
<evidence type="ECO:0000259" key="6">
    <source>
        <dbReference type="Pfam" id="PF13249"/>
    </source>
</evidence>
<dbReference type="InterPro" id="IPR006400">
    <property type="entry name" value="Hopene-cyclase"/>
</dbReference>
<dbReference type="EC" id="4.2.1.129" evidence="7"/>
<keyword evidence="8" id="KW-1185">Reference proteome</keyword>
<keyword evidence="3" id="KW-0677">Repeat</keyword>
<dbReference type="Pfam" id="PF13249">
    <property type="entry name" value="SQHop_cyclase_N"/>
    <property type="match status" value="1"/>
</dbReference>
<dbReference type="CDD" id="cd02892">
    <property type="entry name" value="SQCY_1"/>
    <property type="match status" value="1"/>
</dbReference>
<feature type="domain" description="Squalene cyclase N-terminal" evidence="6">
    <location>
        <begin position="33"/>
        <end position="320"/>
    </location>
</feature>
<comment type="caution">
    <text evidence="7">The sequence shown here is derived from an EMBL/GenBank/DDBJ whole genome shotgun (WGS) entry which is preliminary data.</text>
</comment>
<dbReference type="InterPro" id="IPR018333">
    <property type="entry name" value="Squalene_cyclase"/>
</dbReference>
<keyword evidence="4 7" id="KW-0413">Isomerase</keyword>
<dbReference type="PANTHER" id="PTHR11764">
    <property type="entry name" value="TERPENE CYCLASE/MUTASE FAMILY MEMBER"/>
    <property type="match status" value="1"/>
</dbReference>
<reference evidence="7" key="1">
    <citation type="submission" date="2022-08" db="EMBL/GenBank/DDBJ databases">
        <title>Genomic Encyclopedia of Type Strains, Phase III (KMG-III): the genomes of soil and plant-associated and newly described type strains.</title>
        <authorList>
            <person name="Whitman W."/>
        </authorList>
    </citation>
    <scope>NUCLEOTIDE SEQUENCE</scope>
    <source>
        <strain evidence="7">HMT 1</strain>
    </source>
</reference>
<evidence type="ECO:0000313" key="7">
    <source>
        <dbReference type="EMBL" id="MCS3902931.1"/>
    </source>
</evidence>
<dbReference type="InterPro" id="IPR008930">
    <property type="entry name" value="Terpenoid_cyclase/PrenylTrfase"/>
</dbReference>
<dbReference type="NCBIfam" id="TIGR01507">
    <property type="entry name" value="hopene_cyclase"/>
    <property type="match status" value="1"/>
</dbReference>
<dbReference type="GO" id="GO:0016829">
    <property type="term" value="F:lyase activity"/>
    <property type="evidence" value="ECO:0007669"/>
    <property type="project" value="UniProtKB-KW"/>
</dbReference>
<dbReference type="InterPro" id="IPR032697">
    <property type="entry name" value="SQ_cyclase_N"/>
</dbReference>
<gene>
    <name evidence="7" type="ORF">J2T55_000939</name>
</gene>